<accession>A0A0E9QMT1</accession>
<sequence length="20" mass="2455">MVSLLSKKSFFLRFFGWFTL</sequence>
<dbReference type="AlphaFoldDB" id="A0A0E9QMT1"/>
<evidence type="ECO:0000313" key="1">
    <source>
        <dbReference type="EMBL" id="JAH18129.1"/>
    </source>
</evidence>
<dbReference type="EMBL" id="GBXM01090448">
    <property type="protein sequence ID" value="JAH18129.1"/>
    <property type="molecule type" value="Transcribed_RNA"/>
</dbReference>
<reference evidence="1" key="1">
    <citation type="submission" date="2014-11" db="EMBL/GenBank/DDBJ databases">
        <authorList>
            <person name="Amaro Gonzalez C."/>
        </authorList>
    </citation>
    <scope>NUCLEOTIDE SEQUENCE</scope>
</reference>
<organism evidence="1">
    <name type="scientific">Anguilla anguilla</name>
    <name type="common">European freshwater eel</name>
    <name type="synonym">Muraena anguilla</name>
    <dbReference type="NCBI Taxonomy" id="7936"/>
    <lineage>
        <taxon>Eukaryota</taxon>
        <taxon>Metazoa</taxon>
        <taxon>Chordata</taxon>
        <taxon>Craniata</taxon>
        <taxon>Vertebrata</taxon>
        <taxon>Euteleostomi</taxon>
        <taxon>Actinopterygii</taxon>
        <taxon>Neopterygii</taxon>
        <taxon>Teleostei</taxon>
        <taxon>Anguilliformes</taxon>
        <taxon>Anguillidae</taxon>
        <taxon>Anguilla</taxon>
    </lineage>
</organism>
<proteinExistence type="predicted"/>
<reference evidence="1" key="2">
    <citation type="journal article" date="2015" name="Fish Shellfish Immunol.">
        <title>Early steps in the European eel (Anguilla anguilla)-Vibrio vulnificus interaction in the gills: Role of the RtxA13 toxin.</title>
        <authorList>
            <person name="Callol A."/>
            <person name="Pajuelo D."/>
            <person name="Ebbesson L."/>
            <person name="Teles M."/>
            <person name="MacKenzie S."/>
            <person name="Amaro C."/>
        </authorList>
    </citation>
    <scope>NUCLEOTIDE SEQUENCE</scope>
</reference>
<protein>
    <submittedName>
        <fullName evidence="1">Uncharacterized protein</fullName>
    </submittedName>
</protein>
<name>A0A0E9QMT1_ANGAN</name>